<protein>
    <submittedName>
        <fullName evidence="3">Uncharacterized protein</fullName>
    </submittedName>
</protein>
<dbReference type="AlphaFoldDB" id="E3FC87"/>
<evidence type="ECO:0000256" key="1">
    <source>
        <dbReference type="SAM" id="MobiDB-lite"/>
    </source>
</evidence>
<gene>
    <name evidence="3" type="ordered locus">STAUR_2206</name>
</gene>
<evidence type="ECO:0000256" key="2">
    <source>
        <dbReference type="SAM" id="SignalP"/>
    </source>
</evidence>
<feature type="signal peptide" evidence="2">
    <location>
        <begin position="1"/>
        <end position="31"/>
    </location>
</feature>
<feature type="chain" id="PRO_5003169715" evidence="2">
    <location>
        <begin position="32"/>
        <end position="182"/>
    </location>
</feature>
<feature type="region of interest" description="Disordered" evidence="1">
    <location>
        <begin position="33"/>
        <end position="52"/>
    </location>
</feature>
<dbReference type="KEGG" id="sur:STAUR_2206"/>
<sequence>MVIPNTSWRYGMKRELLLTLLTVGTATSALAKEPPRVTTTPQVPQTPQATVPVQSATPKAVLATPVAEPSYFDIVASDDRGHRVATYRFIRRTREIVVLKPSREIEDIAAFSKISSPGDYVIAVAPEKKPKPNPPNPGEELRTSWTVPRAELQEAMTKVQAKVPAAKGFFVGQFAEDVALGK</sequence>
<name>E3FC87_STIAD</name>
<dbReference type="Proteomes" id="UP000001351">
    <property type="component" value="Chromosome"/>
</dbReference>
<evidence type="ECO:0000313" key="3">
    <source>
        <dbReference type="EMBL" id="ADO70010.1"/>
    </source>
</evidence>
<dbReference type="HOGENOM" id="CLU_1481156_0_0_7"/>
<dbReference type="STRING" id="378806.STAUR_2206"/>
<keyword evidence="4" id="KW-1185">Reference proteome</keyword>
<evidence type="ECO:0000313" key="4">
    <source>
        <dbReference type="Proteomes" id="UP000001351"/>
    </source>
</evidence>
<dbReference type="EMBL" id="CP002271">
    <property type="protein sequence ID" value="ADO70010.1"/>
    <property type="molecule type" value="Genomic_DNA"/>
</dbReference>
<reference evidence="3 4" key="1">
    <citation type="journal article" date="2011" name="Mol. Biol. Evol.">
        <title>Comparative genomic analysis of fruiting body formation in Myxococcales.</title>
        <authorList>
            <person name="Huntley S."/>
            <person name="Hamann N."/>
            <person name="Wegener-Feldbrugge S."/>
            <person name="Treuner-Lange A."/>
            <person name="Kube M."/>
            <person name="Reinhardt R."/>
            <person name="Klages S."/>
            <person name="Muller R."/>
            <person name="Ronning C.M."/>
            <person name="Nierman W.C."/>
            <person name="Sogaard-Andersen L."/>
        </authorList>
    </citation>
    <scope>NUCLEOTIDE SEQUENCE [LARGE SCALE GENOMIC DNA]</scope>
    <source>
        <strain evidence="3 4">DW4/3-1</strain>
    </source>
</reference>
<organism evidence="3 4">
    <name type="scientific">Stigmatella aurantiaca (strain DW4/3-1)</name>
    <dbReference type="NCBI Taxonomy" id="378806"/>
    <lineage>
        <taxon>Bacteria</taxon>
        <taxon>Pseudomonadati</taxon>
        <taxon>Myxococcota</taxon>
        <taxon>Myxococcia</taxon>
        <taxon>Myxococcales</taxon>
        <taxon>Cystobacterineae</taxon>
        <taxon>Archangiaceae</taxon>
        <taxon>Stigmatella</taxon>
    </lineage>
</organism>
<keyword evidence="2" id="KW-0732">Signal</keyword>
<accession>E3FC87</accession>
<proteinExistence type="predicted"/>